<dbReference type="InterPro" id="IPR006300">
    <property type="entry name" value="FlgB"/>
</dbReference>
<evidence type="ECO:0000256" key="3">
    <source>
        <dbReference type="ARBA" id="ARBA00014376"/>
    </source>
</evidence>
<accession>A0ABW5CK28</accession>
<evidence type="ECO:0000256" key="4">
    <source>
        <dbReference type="ARBA" id="ARBA00023143"/>
    </source>
</evidence>
<dbReference type="RefSeq" id="WP_209735688.1">
    <property type="nucleotide sequence ID" value="NZ_CP072611.1"/>
</dbReference>
<protein>
    <recommendedName>
        <fullName evidence="3 7">Flagellar basal body rod protein FlgB</fullName>
    </recommendedName>
</protein>
<dbReference type="EMBL" id="JBHUIJ010000002">
    <property type="protein sequence ID" value="MFD2236368.1"/>
    <property type="molecule type" value="Genomic_DNA"/>
</dbReference>
<dbReference type="PROSITE" id="PS00588">
    <property type="entry name" value="FLAGELLA_BB_ROD"/>
    <property type="match status" value="1"/>
</dbReference>
<dbReference type="Pfam" id="PF00460">
    <property type="entry name" value="Flg_bb_rod"/>
    <property type="match status" value="1"/>
</dbReference>
<keyword evidence="9" id="KW-0282">Flagellum</keyword>
<comment type="function">
    <text evidence="5 7">Structural component of flagellum, the bacterial motility apparatus. Part of the rod structure of flagellar basal body.</text>
</comment>
<keyword evidence="9" id="KW-0966">Cell projection</keyword>
<comment type="subunit">
    <text evidence="6">The basal body constitutes a major portion of the flagellar organelle and consists of a number of rings mounted on a central rod. In Gram-negative bacteria, at least four rings, L, P, S and M are present, whereas Gram-positive bacteria lack the L and P rings. The rod consists of about 26 subunits of FlgG in the distal portion, and FlgB, FlgC and FlgF build up the proximal portion of the rod with about 6 subunits each. Rod assembly occurs by export via the flagellum-specific pathway of its constituent proteins and by their incorporation into the rod structure in the probable order of FlgB, FlgC, FlgF and FlgG. Another protein, FliE, also assembles onto the stable rod structure.</text>
</comment>
<organism evidence="9 10">
    <name type="scientific">Aureimonas populi</name>
    <dbReference type="NCBI Taxonomy" id="1701758"/>
    <lineage>
        <taxon>Bacteria</taxon>
        <taxon>Pseudomonadati</taxon>
        <taxon>Pseudomonadota</taxon>
        <taxon>Alphaproteobacteria</taxon>
        <taxon>Hyphomicrobiales</taxon>
        <taxon>Aurantimonadaceae</taxon>
        <taxon>Aureimonas</taxon>
    </lineage>
</organism>
<dbReference type="InterPro" id="IPR019776">
    <property type="entry name" value="Flagellar_basal_body_rod_CS"/>
</dbReference>
<dbReference type="InterPro" id="IPR001444">
    <property type="entry name" value="Flag_bb_rod_N"/>
</dbReference>
<evidence type="ECO:0000256" key="1">
    <source>
        <dbReference type="ARBA" id="ARBA00004117"/>
    </source>
</evidence>
<feature type="domain" description="Flagellar basal body rod protein N-terminal" evidence="8">
    <location>
        <begin position="19"/>
        <end position="37"/>
    </location>
</feature>
<evidence type="ECO:0000313" key="9">
    <source>
        <dbReference type="EMBL" id="MFD2236368.1"/>
    </source>
</evidence>
<reference evidence="10" key="1">
    <citation type="journal article" date="2019" name="Int. J. Syst. Evol. Microbiol.">
        <title>The Global Catalogue of Microorganisms (GCM) 10K type strain sequencing project: providing services to taxonomists for standard genome sequencing and annotation.</title>
        <authorList>
            <consortium name="The Broad Institute Genomics Platform"/>
            <consortium name="The Broad Institute Genome Sequencing Center for Infectious Disease"/>
            <person name="Wu L."/>
            <person name="Ma J."/>
        </authorList>
    </citation>
    <scope>NUCLEOTIDE SEQUENCE [LARGE SCALE GENOMIC DNA]</scope>
    <source>
        <strain evidence="10">ZS-35-S2</strain>
    </source>
</reference>
<dbReference type="Proteomes" id="UP001597371">
    <property type="component" value="Unassembled WGS sequence"/>
</dbReference>
<gene>
    <name evidence="9" type="primary">flgB</name>
    <name evidence="9" type="ORF">ACFSKQ_02680</name>
</gene>
<comment type="similarity">
    <text evidence="2 7">Belongs to the flagella basal body rod proteins family.</text>
</comment>
<dbReference type="PIRSF" id="PIRSF002889">
    <property type="entry name" value="Rod_FlgB"/>
    <property type="match status" value="1"/>
</dbReference>
<evidence type="ECO:0000256" key="7">
    <source>
        <dbReference type="PIRNR" id="PIRNR002889"/>
    </source>
</evidence>
<comment type="caution">
    <text evidence="9">The sequence shown here is derived from an EMBL/GenBank/DDBJ whole genome shotgun (WGS) entry which is preliminary data.</text>
</comment>
<dbReference type="NCBIfam" id="TIGR01396">
    <property type="entry name" value="FlgB"/>
    <property type="match status" value="1"/>
</dbReference>
<keyword evidence="4 7" id="KW-0975">Bacterial flagellum</keyword>
<proteinExistence type="inferred from homology"/>
<evidence type="ECO:0000256" key="6">
    <source>
        <dbReference type="ARBA" id="ARBA00026072"/>
    </source>
</evidence>
<name>A0ABW5CK28_9HYPH</name>
<keyword evidence="10" id="KW-1185">Reference proteome</keyword>
<evidence type="ECO:0000313" key="10">
    <source>
        <dbReference type="Proteomes" id="UP001597371"/>
    </source>
</evidence>
<keyword evidence="9" id="KW-0969">Cilium</keyword>
<evidence type="ECO:0000259" key="8">
    <source>
        <dbReference type="Pfam" id="PF00460"/>
    </source>
</evidence>
<sequence>MSGIYLFGLAARQADWLTNRQTVVAENVANADTPGFRAKDVKSFSETLETTRLQMAGTDRMHLAAAAGRAGGVEERAADRWDVTHSGNTVSLEQEMLKSGEIARDYALNTSITKAFHRMFLTTIRG</sequence>
<dbReference type="NCBIfam" id="NF004653">
    <property type="entry name" value="PRK06003.1"/>
    <property type="match status" value="1"/>
</dbReference>
<evidence type="ECO:0000256" key="2">
    <source>
        <dbReference type="ARBA" id="ARBA00009677"/>
    </source>
</evidence>
<evidence type="ECO:0000256" key="5">
    <source>
        <dbReference type="ARBA" id="ARBA00024934"/>
    </source>
</evidence>
<comment type="subcellular location">
    <subcellularLocation>
        <location evidence="1 7">Bacterial flagellum basal body</location>
    </subcellularLocation>
</comment>